<dbReference type="CDD" id="cd11527">
    <property type="entry name" value="NTP-PPase_dUTPase"/>
    <property type="match status" value="1"/>
</dbReference>
<protein>
    <submittedName>
        <fullName evidence="1">dUTP diphosphatase</fullName>
    </submittedName>
</protein>
<organism evidence="1 2">
    <name type="scientific">Alteromonas marina</name>
    <dbReference type="NCBI Taxonomy" id="203795"/>
    <lineage>
        <taxon>Bacteria</taxon>
        <taxon>Pseudomonadati</taxon>
        <taxon>Pseudomonadota</taxon>
        <taxon>Gammaproteobacteria</taxon>
        <taxon>Alteromonadales</taxon>
        <taxon>Alteromonadaceae</taxon>
        <taxon>Alteromonas/Salinimonas group</taxon>
        <taxon>Alteromonas</taxon>
    </lineage>
</organism>
<gene>
    <name evidence="1" type="ORF">RJ41_02080</name>
</gene>
<dbReference type="InterPro" id="IPR014871">
    <property type="entry name" value="dUTPase/dCTP_pyrophosphatase"/>
</dbReference>
<dbReference type="AlphaFoldDB" id="A0A0B3Y5T4"/>
<comment type="caution">
    <text evidence="1">The sequence shown here is derived from an EMBL/GenBank/DDBJ whole genome shotgun (WGS) entry which is preliminary data.</text>
</comment>
<accession>A0A0B3Y5T4</accession>
<dbReference type="RefSeq" id="WP_039216519.1">
    <property type="nucleotide sequence ID" value="NZ_JWLW01000003.1"/>
</dbReference>
<keyword evidence="2" id="KW-1185">Reference proteome</keyword>
<dbReference type="Pfam" id="PF08761">
    <property type="entry name" value="dUTPase_2"/>
    <property type="match status" value="1"/>
</dbReference>
<dbReference type="Proteomes" id="UP000031197">
    <property type="component" value="Unassembled WGS sequence"/>
</dbReference>
<sequence length="217" mass="24803">MLTAQQLATMLSLQDKMNAKVNPDWLNAGYGYLRAAMVESVEAIEHHGWKWWKAQQKDLPQLQMELVDIWHFALSACIIEYKGDIAESAKSIASELASGNTLVTFDGKDYDASNLSLLDNLELMTGLCAAKRFSVPLFMFIVSQCEMSADELYRQYVGKNVLNFFRQDNGYKEGTYVKVWEGREDNEHLVEVMDALDLTKPEFSDLVYEGLRFRYPS</sequence>
<evidence type="ECO:0000313" key="2">
    <source>
        <dbReference type="Proteomes" id="UP000031197"/>
    </source>
</evidence>
<dbReference type="SUPFAM" id="SSF101386">
    <property type="entry name" value="all-alpha NTP pyrophosphatases"/>
    <property type="match status" value="1"/>
</dbReference>
<evidence type="ECO:0000313" key="1">
    <source>
        <dbReference type="EMBL" id="KHT57446.1"/>
    </source>
</evidence>
<dbReference type="OrthoDB" id="9775854at2"/>
<dbReference type="EMBL" id="JWLW01000003">
    <property type="protein sequence ID" value="KHT57446.1"/>
    <property type="molecule type" value="Genomic_DNA"/>
</dbReference>
<dbReference type="Gene3D" id="1.10.4010.10">
    <property type="entry name" value="Type II deoxyuridine triphosphatase"/>
    <property type="match status" value="1"/>
</dbReference>
<reference evidence="1 2" key="1">
    <citation type="submission" date="2014-12" db="EMBL/GenBank/DDBJ databases">
        <title>Genome sequencing of Alteromonas marina AD001.</title>
        <authorList>
            <person name="Adrian T.G.S."/>
            <person name="Chan K.G."/>
        </authorList>
    </citation>
    <scope>NUCLEOTIDE SEQUENCE [LARGE SCALE GENOMIC DNA]</scope>
    <source>
        <strain evidence="1 2">AD001</strain>
    </source>
</reference>
<name>A0A0B3Y5T4_9ALTE</name>
<proteinExistence type="predicted"/>